<protein>
    <submittedName>
        <fullName evidence="1">Uncharacterized protein</fullName>
    </submittedName>
</protein>
<accession>A0ABW5UVE3</accession>
<proteinExistence type="predicted"/>
<dbReference type="Proteomes" id="UP001597492">
    <property type="component" value="Unassembled WGS sequence"/>
</dbReference>
<organism evidence="1 2">
    <name type="scientific">Gulosibacter faecalis</name>
    <dbReference type="NCBI Taxonomy" id="272240"/>
    <lineage>
        <taxon>Bacteria</taxon>
        <taxon>Bacillati</taxon>
        <taxon>Actinomycetota</taxon>
        <taxon>Actinomycetes</taxon>
        <taxon>Micrococcales</taxon>
        <taxon>Microbacteriaceae</taxon>
        <taxon>Gulosibacter</taxon>
    </lineage>
</organism>
<name>A0ABW5UVE3_9MICO</name>
<evidence type="ECO:0000313" key="2">
    <source>
        <dbReference type="Proteomes" id="UP001597492"/>
    </source>
</evidence>
<evidence type="ECO:0000313" key="1">
    <source>
        <dbReference type="EMBL" id="MFD2757526.1"/>
    </source>
</evidence>
<gene>
    <name evidence="1" type="ORF">ACFSW7_03920</name>
</gene>
<dbReference type="EMBL" id="JBHUNE010000003">
    <property type="protein sequence ID" value="MFD2757526.1"/>
    <property type="molecule type" value="Genomic_DNA"/>
</dbReference>
<keyword evidence="2" id="KW-1185">Reference proteome</keyword>
<reference evidence="2" key="1">
    <citation type="journal article" date="2019" name="Int. J. Syst. Evol. Microbiol.">
        <title>The Global Catalogue of Microorganisms (GCM) 10K type strain sequencing project: providing services to taxonomists for standard genome sequencing and annotation.</title>
        <authorList>
            <consortium name="The Broad Institute Genomics Platform"/>
            <consortium name="The Broad Institute Genome Sequencing Center for Infectious Disease"/>
            <person name="Wu L."/>
            <person name="Ma J."/>
        </authorList>
    </citation>
    <scope>NUCLEOTIDE SEQUENCE [LARGE SCALE GENOMIC DNA]</scope>
    <source>
        <strain evidence="2">TISTR 1514</strain>
    </source>
</reference>
<sequence length="139" mass="14790">MALFGRKKEDRTEKAMRQAEDIAAGKGFTGKLMKGFMGSEHAAQLGAAVGTARQAQEAAALQAQGLPTINATVNQLADTGQLINYDPVVIISATLETGEQINFQTLVSKLQIPRPGDRILVMQHPQQPGQFVYGGLAIG</sequence>
<comment type="caution">
    <text evidence="1">The sequence shown here is derived from an EMBL/GenBank/DDBJ whole genome shotgun (WGS) entry which is preliminary data.</text>
</comment>
<dbReference type="RefSeq" id="WP_019618070.1">
    <property type="nucleotide sequence ID" value="NZ_JBHUNE010000003.1"/>
</dbReference>